<comment type="caution">
    <text evidence="1">The sequence shown here is derived from an EMBL/GenBank/DDBJ whole genome shotgun (WGS) entry which is preliminary data.</text>
</comment>
<name>A0AA88H9K6_ARTSF</name>
<evidence type="ECO:0000313" key="2">
    <source>
        <dbReference type="Proteomes" id="UP001187531"/>
    </source>
</evidence>
<dbReference type="Proteomes" id="UP001187531">
    <property type="component" value="Unassembled WGS sequence"/>
</dbReference>
<dbReference type="Gene3D" id="1.10.340.70">
    <property type="match status" value="1"/>
</dbReference>
<dbReference type="AlphaFoldDB" id="A0AA88H9K6"/>
<gene>
    <name evidence="1" type="ORF">QYM36_020024</name>
</gene>
<accession>A0AA88H9K6</accession>
<protein>
    <submittedName>
        <fullName evidence="1">Uncharacterized protein</fullName>
    </submittedName>
</protein>
<sequence length="181" mass="21578">MLTRWVLRLQAFDYTPIYIKGPEIQEDSAIFLIRNIALRHGKDDFCSSMKRFIAEGKELPKHYKHDMKDIDHYELDGDKNVLGRYYTPLQTYRQNDTRLIPVIPKSMEGEVIYFSHVVNGCYMGEAKTIGRIKRNFYFPNIYKKVKNLFTAAKIAQITNHRKQYHEQNRRITSRSWRLDIN</sequence>
<dbReference type="EMBL" id="JAVRJZ010005869">
    <property type="protein sequence ID" value="KAK2701327.1"/>
    <property type="molecule type" value="Genomic_DNA"/>
</dbReference>
<proteinExistence type="predicted"/>
<keyword evidence="2" id="KW-1185">Reference proteome</keyword>
<organism evidence="1 2">
    <name type="scientific">Artemia franciscana</name>
    <name type="common">Brine shrimp</name>
    <name type="synonym">Artemia sanfranciscana</name>
    <dbReference type="NCBI Taxonomy" id="6661"/>
    <lineage>
        <taxon>Eukaryota</taxon>
        <taxon>Metazoa</taxon>
        <taxon>Ecdysozoa</taxon>
        <taxon>Arthropoda</taxon>
        <taxon>Crustacea</taxon>
        <taxon>Branchiopoda</taxon>
        <taxon>Anostraca</taxon>
        <taxon>Artemiidae</taxon>
        <taxon>Artemia</taxon>
    </lineage>
</organism>
<reference evidence="1" key="1">
    <citation type="submission" date="2023-07" db="EMBL/GenBank/DDBJ databases">
        <title>Chromosome-level genome assembly of Artemia franciscana.</title>
        <authorList>
            <person name="Jo E."/>
        </authorList>
    </citation>
    <scope>NUCLEOTIDE SEQUENCE</scope>
    <source>
        <tissue evidence="1">Whole body</tissue>
    </source>
</reference>
<evidence type="ECO:0000313" key="1">
    <source>
        <dbReference type="EMBL" id="KAK2701327.1"/>
    </source>
</evidence>